<dbReference type="GeneTree" id="ENSGT00940000159830"/>
<keyword evidence="3" id="KW-1185">Reference proteome</keyword>
<evidence type="ECO:0000313" key="2">
    <source>
        <dbReference type="Ensembl" id="ENSSHBP00005022686.1"/>
    </source>
</evidence>
<reference evidence="2 3" key="1">
    <citation type="submission" date="2019-11" db="EMBL/GenBank/DDBJ databases">
        <title>Strigops habroptila (kakapo) genome, bStrHab1, primary haplotype, v2.</title>
        <authorList>
            <person name="Jarvis E.D."/>
            <person name="Howard J."/>
            <person name="Rhie A."/>
            <person name="Phillippy A."/>
            <person name="Korlach J."/>
            <person name="Digby A."/>
            <person name="Iorns D."/>
            <person name="Eason D."/>
            <person name="Robertson B."/>
            <person name="Raemaekers T."/>
            <person name="Howe K."/>
            <person name="Lewin H."/>
            <person name="Damas J."/>
            <person name="Hastie A."/>
            <person name="Tracey A."/>
            <person name="Chow W."/>
            <person name="Fedrigo O."/>
        </authorList>
    </citation>
    <scope>NUCLEOTIDE SEQUENCE [LARGE SCALE GENOMIC DNA]</scope>
</reference>
<dbReference type="Ensembl" id="ENSSHBT00005026995.1">
    <property type="protein sequence ID" value="ENSSHBP00005022686.1"/>
    <property type="gene ID" value="ENSSHBG00005019074.1"/>
</dbReference>
<feature type="transmembrane region" description="Helical" evidence="1">
    <location>
        <begin position="6"/>
        <end position="28"/>
    </location>
</feature>
<name>A0A672V4G8_STRHB</name>
<organism evidence="2 3">
    <name type="scientific">Strigops habroptila</name>
    <name type="common">Kakapo</name>
    <dbReference type="NCBI Taxonomy" id="2489341"/>
    <lineage>
        <taxon>Eukaryota</taxon>
        <taxon>Metazoa</taxon>
        <taxon>Chordata</taxon>
        <taxon>Craniata</taxon>
        <taxon>Vertebrata</taxon>
        <taxon>Euteleostomi</taxon>
        <taxon>Archelosauria</taxon>
        <taxon>Archosauria</taxon>
        <taxon>Dinosauria</taxon>
        <taxon>Saurischia</taxon>
        <taxon>Theropoda</taxon>
        <taxon>Coelurosauria</taxon>
        <taxon>Aves</taxon>
        <taxon>Neognathae</taxon>
        <taxon>Neoaves</taxon>
        <taxon>Telluraves</taxon>
        <taxon>Australaves</taxon>
        <taxon>Psittaciformes</taxon>
        <taxon>Psittacidae</taxon>
        <taxon>Strigops</taxon>
    </lineage>
</organism>
<accession>A0A672V4G8</accession>
<keyword evidence="1" id="KW-0812">Transmembrane</keyword>
<dbReference type="AlphaFoldDB" id="A0A672V4G8"/>
<reference evidence="2" key="2">
    <citation type="submission" date="2025-08" db="UniProtKB">
        <authorList>
            <consortium name="Ensembl"/>
        </authorList>
    </citation>
    <scope>IDENTIFICATION</scope>
</reference>
<dbReference type="OMA" id="CHAHCEA"/>
<sequence>TGTGVGMMHVIPLVFIRSAILIQNWYRFRMARLEMRRRYSLSIFQSIEYADEQDQLQVCNLQFFLYQHLRYPRGLISEIFASPYISQVVGKGLCLTEFEKKIDVPDSYYGPRLSFPLTIDDANALLHAFKSEQVSYK</sequence>
<reference evidence="2" key="3">
    <citation type="submission" date="2025-09" db="UniProtKB">
        <authorList>
            <consortium name="Ensembl"/>
        </authorList>
    </citation>
    <scope>IDENTIFICATION</scope>
</reference>
<evidence type="ECO:0000313" key="3">
    <source>
        <dbReference type="Proteomes" id="UP000472266"/>
    </source>
</evidence>
<proteinExistence type="predicted"/>
<dbReference type="Proteomes" id="UP000472266">
    <property type="component" value="Chromosome 2"/>
</dbReference>
<evidence type="ECO:0000256" key="1">
    <source>
        <dbReference type="SAM" id="Phobius"/>
    </source>
</evidence>
<dbReference type="InParanoid" id="A0A672V4G8"/>
<keyword evidence="1" id="KW-0472">Membrane</keyword>
<protein>
    <submittedName>
        <fullName evidence="2">Uncharacterized protein</fullName>
    </submittedName>
</protein>
<keyword evidence="1" id="KW-1133">Transmembrane helix</keyword>